<proteinExistence type="predicted"/>
<dbReference type="InterPro" id="IPR013785">
    <property type="entry name" value="Aldolase_TIM"/>
</dbReference>
<comment type="caution">
    <text evidence="1">The sequence shown here is derived from an EMBL/GenBank/DDBJ whole genome shotgun (WGS) entry which is preliminary data.</text>
</comment>
<dbReference type="Proteomes" id="UP000680348">
    <property type="component" value="Unassembled WGS sequence"/>
</dbReference>
<evidence type="ECO:0000313" key="2">
    <source>
        <dbReference type="Proteomes" id="UP000680348"/>
    </source>
</evidence>
<accession>A0A942E4H6</accession>
<dbReference type="Pfam" id="PF06187">
    <property type="entry name" value="DUF993"/>
    <property type="match status" value="1"/>
</dbReference>
<protein>
    <submittedName>
        <fullName evidence="1">Dihydrodipicolinate synthase family protein</fullName>
    </submittedName>
</protein>
<evidence type="ECO:0000313" key="1">
    <source>
        <dbReference type="EMBL" id="MBS3650995.1"/>
    </source>
</evidence>
<dbReference type="SUPFAM" id="SSF51569">
    <property type="entry name" value="Aldolase"/>
    <property type="match status" value="1"/>
</dbReference>
<keyword evidence="2" id="KW-1185">Reference proteome</keyword>
<gene>
    <name evidence="1" type="ORF">KEU06_20495</name>
</gene>
<dbReference type="AlphaFoldDB" id="A0A942E4H6"/>
<sequence length="393" mass="43001">MPADMENDLRIRLPRADRTIEDYSLVGQPITAQRASGEFNRVAYAAGHVVFDPLAPSDPWVAPAIDWDRTLAFREHLWSLNLGIAEAMDTAQRGMGFGWDMALELIRRTMAAAGKNNYVASGCGTDQLDPSKPPMLDDVIRAYEEQMEAVEACGSRVVLMASRALVQAAKGPDDYRNVYDRLLRQAAAPVILHWLGPMFDPMLEGYWGHRDYSVARDVVLDIIGENRAKVDGIKISLLDAAKEIDLRSLLPGSTKMYTGDDFNYVDLIAGDGQHHSHALLGAFDAIAPAASAALSHLATGDVTGYRDILAPTEALSRHLFAAPTRFYKTGVVFMAYLNGHQDHFTMVGGLESARSTLHLADIFRLADQVNLLADPALAVQRMAAVLAVRGVQQ</sequence>
<dbReference type="Gene3D" id="3.20.20.70">
    <property type="entry name" value="Aldolase class I"/>
    <property type="match status" value="1"/>
</dbReference>
<dbReference type="EMBL" id="JAGWCR010000011">
    <property type="protein sequence ID" value="MBS3650995.1"/>
    <property type="molecule type" value="Genomic_DNA"/>
</dbReference>
<name>A0A942E4H6_9HYPH</name>
<dbReference type="InterPro" id="IPR009334">
    <property type="entry name" value="DUF993"/>
</dbReference>
<reference evidence="1" key="1">
    <citation type="submission" date="2021-04" db="EMBL/GenBank/DDBJ databases">
        <title>Pseudaminobacter soli sp. nov., isolated from paddy soil contaminated by heavy metals.</title>
        <authorList>
            <person name="Zhang K."/>
        </authorList>
    </citation>
    <scope>NUCLEOTIDE SEQUENCE</scope>
    <source>
        <strain evidence="1">19-2017</strain>
    </source>
</reference>
<organism evidence="1 2">
    <name type="scientific">Pseudaminobacter soli</name>
    <name type="common">ex Zhang et al. 2022</name>
    <dbReference type="NCBI Taxonomy" id="2831468"/>
    <lineage>
        <taxon>Bacteria</taxon>
        <taxon>Pseudomonadati</taxon>
        <taxon>Pseudomonadota</taxon>
        <taxon>Alphaproteobacteria</taxon>
        <taxon>Hyphomicrobiales</taxon>
        <taxon>Phyllobacteriaceae</taxon>
        <taxon>Pseudaminobacter</taxon>
    </lineage>
</organism>